<evidence type="ECO:0000313" key="4">
    <source>
        <dbReference type="Proteomes" id="UP001139104"/>
    </source>
</evidence>
<reference evidence="3" key="1">
    <citation type="journal article" date="2022" name="ISME J.">
        <title>Identification of active gaseous-alkane degraders at natural gas seeps.</title>
        <authorList>
            <person name="Farhan Ul Haque M."/>
            <person name="Hernandez M."/>
            <person name="Crombie A.T."/>
            <person name="Murrell J.C."/>
        </authorList>
    </citation>
    <scope>NUCLEOTIDE SEQUENCE</scope>
    <source>
        <strain evidence="3">PC2</strain>
    </source>
</reference>
<name>A0ABS9Z7J4_9HYPH</name>
<comment type="caution">
    <text evidence="3">The sequence shown here is derived from an EMBL/GenBank/DDBJ whole genome shotgun (WGS) entry which is preliminary data.</text>
</comment>
<comment type="similarity">
    <text evidence="1 2">Belongs to the enoyl-CoA hydratase/isomerase family.</text>
</comment>
<evidence type="ECO:0000256" key="1">
    <source>
        <dbReference type="ARBA" id="ARBA00005254"/>
    </source>
</evidence>
<protein>
    <submittedName>
        <fullName evidence="3">Enoyl-CoA hydratase/isomerase family protein</fullName>
    </submittedName>
</protein>
<dbReference type="InterPro" id="IPR029045">
    <property type="entry name" value="ClpP/crotonase-like_dom_sf"/>
</dbReference>
<organism evidence="3 4">
    <name type="scientific">Candidatus Rhodoblastus alkanivorans</name>
    <dbReference type="NCBI Taxonomy" id="2954117"/>
    <lineage>
        <taxon>Bacteria</taxon>
        <taxon>Pseudomonadati</taxon>
        <taxon>Pseudomonadota</taxon>
        <taxon>Alphaproteobacteria</taxon>
        <taxon>Hyphomicrobiales</taxon>
        <taxon>Rhodoblastaceae</taxon>
        <taxon>Rhodoblastus</taxon>
    </lineage>
</organism>
<dbReference type="Proteomes" id="UP001139104">
    <property type="component" value="Unassembled WGS sequence"/>
</dbReference>
<dbReference type="RefSeq" id="WP_243066640.1">
    <property type="nucleotide sequence ID" value="NZ_JAIVFK010000004.1"/>
</dbReference>
<evidence type="ECO:0000313" key="3">
    <source>
        <dbReference type="EMBL" id="MCI4682642.1"/>
    </source>
</evidence>
<dbReference type="Gene3D" id="6.20.390.30">
    <property type="match status" value="1"/>
</dbReference>
<dbReference type="Gene3D" id="3.90.226.10">
    <property type="entry name" value="2-enoyl-CoA Hydratase, Chain A, domain 1"/>
    <property type="match status" value="1"/>
</dbReference>
<dbReference type="SUPFAM" id="SSF52096">
    <property type="entry name" value="ClpP/crotonase"/>
    <property type="match status" value="1"/>
</dbReference>
<dbReference type="InterPro" id="IPR001753">
    <property type="entry name" value="Enoyl-CoA_hydra/iso"/>
</dbReference>
<sequence length="323" mass="35795">MTQYINLSSLPNAHPVPSHIARGPDAGSRQGKALPLDFLAKPRQTLDVRFDPSARAVWCSMRHENSVSWTRPLLSELNALYADIRALHAGANFDDPPIQFFVGASLRPGVFNMGGDLSFFLDRVRARDAEGLRAYAYACVDAVYNNYNGFDSPVVTIALLEGDALGGGLEAALSCQYVIAERGINLGFPEAMFHTFPGMGAYSLLSRRLDAARAEKLIMGGRMLKSEDFHQMGLIDVLVEKGEGKERARAFIAENSRRHSLLGAVGKVRRRIAPLTLQELRDVTDVWVESVMNLTPVNLRKMEMLTLAQDRLFQQTASQRFVK</sequence>
<gene>
    <name evidence="3" type="ORF">K2U94_07670</name>
</gene>
<dbReference type="PANTHER" id="PTHR11941">
    <property type="entry name" value="ENOYL-COA HYDRATASE-RELATED"/>
    <property type="match status" value="1"/>
</dbReference>
<proteinExistence type="inferred from homology"/>
<dbReference type="Pfam" id="PF00378">
    <property type="entry name" value="ECH_1"/>
    <property type="match status" value="1"/>
</dbReference>
<keyword evidence="4" id="KW-1185">Reference proteome</keyword>
<dbReference type="InterPro" id="IPR018376">
    <property type="entry name" value="Enoyl-CoA_hyd/isom_CS"/>
</dbReference>
<dbReference type="EMBL" id="JAIVFP010000001">
    <property type="protein sequence ID" value="MCI4682642.1"/>
    <property type="molecule type" value="Genomic_DNA"/>
</dbReference>
<accession>A0ABS9Z7J4</accession>
<evidence type="ECO:0000256" key="2">
    <source>
        <dbReference type="RuleBase" id="RU003707"/>
    </source>
</evidence>
<dbReference type="NCBIfam" id="NF006452">
    <property type="entry name" value="PRK08788.1"/>
    <property type="match status" value="1"/>
</dbReference>
<dbReference type="PROSITE" id="PS00166">
    <property type="entry name" value="ENOYL_COA_HYDRATASE"/>
    <property type="match status" value="1"/>
</dbReference>
<dbReference type="CDD" id="cd06558">
    <property type="entry name" value="crotonase-like"/>
    <property type="match status" value="1"/>
</dbReference>
<dbReference type="PANTHER" id="PTHR11941:SF54">
    <property type="entry name" value="ENOYL-COA HYDRATASE, MITOCHONDRIAL"/>
    <property type="match status" value="1"/>
</dbReference>